<name>A0A5E4LVE0_9ARCH</name>
<reference evidence="2 3" key="1">
    <citation type="submission" date="2019-08" db="EMBL/GenBank/DDBJ databases">
        <authorList>
            <person name="Vazquez-Campos X."/>
        </authorList>
    </citation>
    <scope>NUCLEOTIDE SEQUENCE [LARGE SCALE GENOMIC DNA]</scope>
    <source>
        <strain evidence="2">LFW-283_2</strain>
    </source>
</reference>
<feature type="domain" description="ACT" evidence="1">
    <location>
        <begin position="3"/>
        <end position="67"/>
    </location>
</feature>
<dbReference type="AlphaFoldDB" id="A0A5E4LVE0"/>
<organism evidence="2 3">
    <name type="scientific">Candidatus Bilamarchaeum dharawalense</name>
    <dbReference type="NCBI Taxonomy" id="2885759"/>
    <lineage>
        <taxon>Archaea</taxon>
        <taxon>Candidatus Micrarchaeota</taxon>
        <taxon>Candidatus Micrarchaeia</taxon>
        <taxon>Candidatus Anstonellales</taxon>
        <taxon>Candidatus Bilamarchaeaceae</taxon>
        <taxon>Candidatus Bilamarchaeum</taxon>
    </lineage>
</organism>
<evidence type="ECO:0000259" key="1">
    <source>
        <dbReference type="PROSITE" id="PS51671"/>
    </source>
</evidence>
<evidence type="ECO:0000313" key="3">
    <source>
        <dbReference type="Proteomes" id="UP000789941"/>
    </source>
</evidence>
<accession>A0A5E4LVE0</accession>
<gene>
    <name evidence="2" type="ORF">LFW2832_00557</name>
</gene>
<dbReference type="InterPro" id="IPR002912">
    <property type="entry name" value="ACT_dom"/>
</dbReference>
<proteinExistence type="predicted"/>
<dbReference type="Gene3D" id="3.30.2130.10">
    <property type="entry name" value="VC0802-like"/>
    <property type="match status" value="1"/>
</dbReference>
<sequence>MNRIRLIKKDQIGLLVNVMNILENADIVVNSAEVNLNGTHAIITLTVSDPEKGKKMLKSAGYDIEIL</sequence>
<evidence type="ECO:0000313" key="2">
    <source>
        <dbReference type="EMBL" id="VVC03816.1"/>
    </source>
</evidence>
<dbReference type="SUPFAM" id="SSF55021">
    <property type="entry name" value="ACT-like"/>
    <property type="match status" value="1"/>
</dbReference>
<dbReference type="PROSITE" id="PS51671">
    <property type="entry name" value="ACT"/>
    <property type="match status" value="1"/>
</dbReference>
<dbReference type="Proteomes" id="UP000789941">
    <property type="component" value="Unassembled WGS sequence"/>
</dbReference>
<protein>
    <recommendedName>
        <fullName evidence="1">ACT domain-containing protein</fullName>
    </recommendedName>
</protein>
<dbReference type="EMBL" id="CABMJJ010000009">
    <property type="protein sequence ID" value="VVC03816.1"/>
    <property type="molecule type" value="Genomic_DNA"/>
</dbReference>
<dbReference type="InterPro" id="IPR045865">
    <property type="entry name" value="ACT-like_dom_sf"/>
</dbReference>
<comment type="caution">
    <text evidence="2">The sequence shown here is derived from an EMBL/GenBank/DDBJ whole genome shotgun (WGS) entry which is preliminary data.</text>
</comment>